<dbReference type="Pfam" id="PF02311">
    <property type="entry name" value="AraC_binding"/>
    <property type="match status" value="1"/>
</dbReference>
<dbReference type="InterPro" id="IPR018062">
    <property type="entry name" value="HTH_AraC-typ_CS"/>
</dbReference>
<feature type="domain" description="HTH araC/xylS-type" evidence="4">
    <location>
        <begin position="156"/>
        <end position="256"/>
    </location>
</feature>
<evidence type="ECO:0000313" key="5">
    <source>
        <dbReference type="EMBL" id="SKC32614.1"/>
    </source>
</evidence>
<dbReference type="RefSeq" id="WP_080157603.1">
    <property type="nucleotide sequence ID" value="NZ_FUZI01000003.1"/>
</dbReference>
<dbReference type="EMBL" id="FUZI01000003">
    <property type="protein sequence ID" value="SKC32614.1"/>
    <property type="molecule type" value="Genomic_DNA"/>
</dbReference>
<dbReference type="InterPro" id="IPR011051">
    <property type="entry name" value="RmlC_Cupin_sf"/>
</dbReference>
<dbReference type="PROSITE" id="PS01124">
    <property type="entry name" value="HTH_ARAC_FAMILY_2"/>
    <property type="match status" value="1"/>
</dbReference>
<name>A0A1T5I0N1_9GAMM</name>
<reference evidence="5 6" key="1">
    <citation type="submission" date="2017-02" db="EMBL/GenBank/DDBJ databases">
        <authorList>
            <person name="Peterson S.W."/>
        </authorList>
    </citation>
    <scope>NUCLEOTIDE SEQUENCE [LARGE SCALE GENOMIC DNA]</scope>
    <source>
        <strain evidence="6">type strain: NCCB 100098</strain>
    </source>
</reference>
<keyword evidence="1" id="KW-0805">Transcription regulation</keyword>
<accession>A0A1T5I0N1</accession>
<sequence>MAYIEEGQQFCPNDFDGLVVGLAANVGDHNSGEHRHDKDQLLFSHHGCMVITLEGVKCVLPPMRAAWIPAGMLHNAQMTNVTQYRSLYFDLALQSQLSREMKIIDINPLMAILLERMSMWPFDKPNNEQLNSVNLLIEELNSATESHLNLPLPDDVRLSKWLEGINDPDFIAPTLADLSLLVGASQKTITRIFNKETAMPYQSWRQQWRLLTAIELLSQHQRITDISYRLGFANDSAFISFFRQKTGFTPLNFMLESKS</sequence>
<dbReference type="Proteomes" id="UP000189966">
    <property type="component" value="Unassembled WGS sequence"/>
</dbReference>
<dbReference type="InterPro" id="IPR009057">
    <property type="entry name" value="Homeodomain-like_sf"/>
</dbReference>
<proteinExistence type="predicted"/>
<dbReference type="Gene3D" id="2.60.120.10">
    <property type="entry name" value="Jelly Rolls"/>
    <property type="match status" value="1"/>
</dbReference>
<dbReference type="InterPro" id="IPR003313">
    <property type="entry name" value="AraC-bd"/>
</dbReference>
<protein>
    <submittedName>
        <fullName evidence="5">HTH-type transcriptional repressor of iron proteins A</fullName>
    </submittedName>
</protein>
<dbReference type="OrthoDB" id="5949386at2"/>
<dbReference type="GO" id="GO:0003700">
    <property type="term" value="F:DNA-binding transcription factor activity"/>
    <property type="evidence" value="ECO:0007669"/>
    <property type="project" value="InterPro"/>
</dbReference>
<evidence type="ECO:0000313" key="6">
    <source>
        <dbReference type="Proteomes" id="UP000189966"/>
    </source>
</evidence>
<dbReference type="PANTHER" id="PTHR11019:SF159">
    <property type="entry name" value="TRANSCRIPTIONAL REGULATOR-RELATED"/>
    <property type="match status" value="1"/>
</dbReference>
<dbReference type="Pfam" id="PF12833">
    <property type="entry name" value="HTH_18"/>
    <property type="match status" value="1"/>
</dbReference>
<dbReference type="CDD" id="cd06124">
    <property type="entry name" value="cupin_NimR-like_N"/>
    <property type="match status" value="1"/>
</dbReference>
<dbReference type="InterPro" id="IPR014710">
    <property type="entry name" value="RmlC-like_jellyroll"/>
</dbReference>
<dbReference type="PANTHER" id="PTHR11019">
    <property type="entry name" value="HTH-TYPE TRANSCRIPTIONAL REGULATOR NIMR"/>
    <property type="match status" value="1"/>
</dbReference>
<dbReference type="SUPFAM" id="SSF51182">
    <property type="entry name" value="RmlC-like cupins"/>
    <property type="match status" value="1"/>
</dbReference>
<organism evidence="5 6">
    <name type="scientific">Photobacterium piscicola</name>
    <dbReference type="NCBI Taxonomy" id="1378299"/>
    <lineage>
        <taxon>Bacteria</taxon>
        <taxon>Pseudomonadati</taxon>
        <taxon>Pseudomonadota</taxon>
        <taxon>Gammaproteobacteria</taxon>
        <taxon>Vibrionales</taxon>
        <taxon>Vibrionaceae</taxon>
        <taxon>Photobacterium</taxon>
    </lineage>
</organism>
<dbReference type="PROSITE" id="PS00041">
    <property type="entry name" value="HTH_ARAC_FAMILY_1"/>
    <property type="match status" value="1"/>
</dbReference>
<keyword evidence="3" id="KW-0804">Transcription</keyword>
<evidence type="ECO:0000256" key="3">
    <source>
        <dbReference type="ARBA" id="ARBA00023163"/>
    </source>
</evidence>
<dbReference type="SUPFAM" id="SSF46689">
    <property type="entry name" value="Homeodomain-like"/>
    <property type="match status" value="1"/>
</dbReference>
<evidence type="ECO:0000256" key="2">
    <source>
        <dbReference type="ARBA" id="ARBA00023125"/>
    </source>
</evidence>
<dbReference type="SMART" id="SM00342">
    <property type="entry name" value="HTH_ARAC"/>
    <property type="match status" value="1"/>
</dbReference>
<keyword evidence="2" id="KW-0238">DNA-binding</keyword>
<evidence type="ECO:0000256" key="1">
    <source>
        <dbReference type="ARBA" id="ARBA00023015"/>
    </source>
</evidence>
<dbReference type="AlphaFoldDB" id="A0A1T5I0N1"/>
<evidence type="ECO:0000259" key="4">
    <source>
        <dbReference type="PROSITE" id="PS01124"/>
    </source>
</evidence>
<dbReference type="InterPro" id="IPR018060">
    <property type="entry name" value="HTH_AraC"/>
</dbReference>
<gene>
    <name evidence="5" type="primary">ripA_3</name>
    <name evidence="5" type="ORF">CZ809_02130</name>
</gene>
<dbReference type="Gene3D" id="1.10.10.60">
    <property type="entry name" value="Homeodomain-like"/>
    <property type="match status" value="2"/>
</dbReference>
<dbReference type="GO" id="GO:0043565">
    <property type="term" value="F:sequence-specific DNA binding"/>
    <property type="evidence" value="ECO:0007669"/>
    <property type="project" value="InterPro"/>
</dbReference>